<dbReference type="AlphaFoldDB" id="A0A392MRA3"/>
<keyword evidence="3" id="KW-1185">Reference proteome</keyword>
<evidence type="ECO:0000313" key="3">
    <source>
        <dbReference type="Proteomes" id="UP000265520"/>
    </source>
</evidence>
<keyword evidence="1" id="KW-0812">Transmembrane</keyword>
<comment type="caution">
    <text evidence="2">The sequence shown here is derived from an EMBL/GenBank/DDBJ whole genome shotgun (WGS) entry which is preliminary data.</text>
</comment>
<dbReference type="GO" id="GO:0009507">
    <property type="term" value="C:chloroplast"/>
    <property type="evidence" value="ECO:0007669"/>
    <property type="project" value="TreeGrafter"/>
</dbReference>
<protein>
    <submittedName>
        <fullName evidence="2">Ammonium transporter</fullName>
    </submittedName>
</protein>
<evidence type="ECO:0000256" key="1">
    <source>
        <dbReference type="SAM" id="Phobius"/>
    </source>
</evidence>
<dbReference type="PANTHER" id="PTHR36802:SF1">
    <property type="entry name" value="OS02G0815400 PROTEIN"/>
    <property type="match status" value="1"/>
</dbReference>
<evidence type="ECO:0000313" key="2">
    <source>
        <dbReference type="EMBL" id="MCH88814.1"/>
    </source>
</evidence>
<name>A0A392MRA3_9FABA</name>
<organism evidence="2 3">
    <name type="scientific">Trifolium medium</name>
    <dbReference type="NCBI Taxonomy" id="97028"/>
    <lineage>
        <taxon>Eukaryota</taxon>
        <taxon>Viridiplantae</taxon>
        <taxon>Streptophyta</taxon>
        <taxon>Embryophyta</taxon>
        <taxon>Tracheophyta</taxon>
        <taxon>Spermatophyta</taxon>
        <taxon>Magnoliopsida</taxon>
        <taxon>eudicotyledons</taxon>
        <taxon>Gunneridae</taxon>
        <taxon>Pentapetalae</taxon>
        <taxon>rosids</taxon>
        <taxon>fabids</taxon>
        <taxon>Fabales</taxon>
        <taxon>Fabaceae</taxon>
        <taxon>Papilionoideae</taxon>
        <taxon>50 kb inversion clade</taxon>
        <taxon>NPAAA clade</taxon>
        <taxon>Hologalegina</taxon>
        <taxon>IRL clade</taxon>
        <taxon>Trifolieae</taxon>
        <taxon>Trifolium</taxon>
    </lineage>
</organism>
<accession>A0A392MRA3</accession>
<dbReference type="EMBL" id="LXQA010014907">
    <property type="protein sequence ID" value="MCH88814.1"/>
    <property type="molecule type" value="Genomic_DNA"/>
</dbReference>
<gene>
    <name evidence="2" type="ORF">A2U01_0009707</name>
</gene>
<feature type="non-terminal residue" evidence="2">
    <location>
        <position position="1"/>
    </location>
</feature>
<sequence length="106" mass="11540">RILTWEIAQGLQNTPESSLQYANDNALLLAKSLRGTLLALFYGSTLLSALTSGGLVLLGAYLVVRLMNLVRPGTFCLNIINRMNVYVSEHLETLSLLAASMSCHES</sequence>
<proteinExistence type="predicted"/>
<dbReference type="PANTHER" id="PTHR36802">
    <property type="entry name" value="OS02G0815400 PROTEIN"/>
    <property type="match status" value="1"/>
</dbReference>
<reference evidence="2 3" key="1">
    <citation type="journal article" date="2018" name="Front. Plant Sci.">
        <title>Red Clover (Trifolium pratense) and Zigzag Clover (T. medium) - A Picture of Genomic Similarities and Differences.</title>
        <authorList>
            <person name="Dluhosova J."/>
            <person name="Istvanek J."/>
            <person name="Nedelnik J."/>
            <person name="Repkova J."/>
        </authorList>
    </citation>
    <scope>NUCLEOTIDE SEQUENCE [LARGE SCALE GENOMIC DNA]</scope>
    <source>
        <strain evidence="3">cv. 10/8</strain>
        <tissue evidence="2">Leaf</tissue>
    </source>
</reference>
<dbReference type="Proteomes" id="UP000265520">
    <property type="component" value="Unassembled WGS sequence"/>
</dbReference>
<keyword evidence="1" id="KW-1133">Transmembrane helix</keyword>
<keyword evidence="1" id="KW-0472">Membrane</keyword>
<feature type="transmembrane region" description="Helical" evidence="1">
    <location>
        <begin position="39"/>
        <end position="64"/>
    </location>
</feature>